<dbReference type="InterPro" id="IPR022419">
    <property type="entry name" value="Porphobilin_deaminase_cofac_BS"/>
</dbReference>
<dbReference type="UniPathway" id="UPA00251">
    <property type="reaction ID" value="UER00319"/>
</dbReference>
<comment type="cofactor">
    <cofactor evidence="8">
        <name>dipyrromethane</name>
        <dbReference type="ChEBI" id="CHEBI:60342"/>
    </cofactor>
    <text evidence="8">Binds 1 dipyrromethane group covalently.</text>
</comment>
<evidence type="ECO:0000259" key="10">
    <source>
        <dbReference type="Pfam" id="PF03900"/>
    </source>
</evidence>
<organism evidence="11 12">
    <name type="scientific">Sphingomonas kyeonggiensis</name>
    <dbReference type="NCBI Taxonomy" id="1268553"/>
    <lineage>
        <taxon>Bacteria</taxon>
        <taxon>Pseudomonadati</taxon>
        <taxon>Pseudomonadota</taxon>
        <taxon>Alphaproteobacteria</taxon>
        <taxon>Sphingomonadales</taxon>
        <taxon>Sphingomonadaceae</taxon>
        <taxon>Sphingomonas</taxon>
    </lineage>
</organism>
<evidence type="ECO:0000256" key="4">
    <source>
        <dbReference type="ARBA" id="ARBA00011245"/>
    </source>
</evidence>
<evidence type="ECO:0000256" key="8">
    <source>
        <dbReference type="HAMAP-Rule" id="MF_00260"/>
    </source>
</evidence>
<dbReference type="InterPro" id="IPR022417">
    <property type="entry name" value="Porphobilin_deaminase_N"/>
</dbReference>
<dbReference type="NCBIfam" id="TIGR00212">
    <property type="entry name" value="hemC"/>
    <property type="match status" value="1"/>
</dbReference>
<comment type="subunit">
    <text evidence="4 8">Monomer.</text>
</comment>
<evidence type="ECO:0000256" key="3">
    <source>
        <dbReference type="ARBA" id="ARBA00005638"/>
    </source>
</evidence>
<name>A0A7W7JZP9_9SPHN</name>
<dbReference type="SUPFAM" id="SSF53850">
    <property type="entry name" value="Periplasmic binding protein-like II"/>
    <property type="match status" value="1"/>
</dbReference>
<comment type="function">
    <text evidence="1 8">Tetrapolymerization of the monopyrrole PBG into the hydroxymethylbilane pre-uroporphyrinogen in several discrete steps.</text>
</comment>
<dbReference type="PRINTS" id="PR00151">
    <property type="entry name" value="PORPHBDMNASE"/>
</dbReference>
<comment type="catalytic activity">
    <reaction evidence="7 8">
        <text>4 porphobilinogen + H2O = hydroxymethylbilane + 4 NH4(+)</text>
        <dbReference type="Rhea" id="RHEA:13185"/>
        <dbReference type="ChEBI" id="CHEBI:15377"/>
        <dbReference type="ChEBI" id="CHEBI:28938"/>
        <dbReference type="ChEBI" id="CHEBI:57845"/>
        <dbReference type="ChEBI" id="CHEBI:58126"/>
        <dbReference type="EC" id="2.5.1.61"/>
    </reaction>
</comment>
<dbReference type="RefSeq" id="WP_184163437.1">
    <property type="nucleotide sequence ID" value="NZ_JACHLN010000001.1"/>
</dbReference>
<comment type="pathway">
    <text evidence="2">Porphyrin-containing compound metabolism; protoporphyrin-IX biosynthesis; coproporphyrinogen-III from 5-aminolevulinate: step 2/4.</text>
</comment>
<feature type="modified residue" description="S-(dipyrrolylmethanemethyl)cysteine" evidence="8">
    <location>
        <position position="239"/>
    </location>
</feature>
<dbReference type="InterPro" id="IPR000860">
    <property type="entry name" value="HemC"/>
</dbReference>
<keyword evidence="12" id="KW-1185">Reference proteome</keyword>
<dbReference type="GO" id="GO:0006782">
    <property type="term" value="P:protoporphyrinogen IX biosynthetic process"/>
    <property type="evidence" value="ECO:0007669"/>
    <property type="project" value="UniProtKB-UniRule"/>
</dbReference>
<dbReference type="PANTHER" id="PTHR11557">
    <property type="entry name" value="PORPHOBILINOGEN DEAMINASE"/>
    <property type="match status" value="1"/>
</dbReference>
<dbReference type="Pfam" id="PF03900">
    <property type="entry name" value="Porphobil_deamC"/>
    <property type="match status" value="1"/>
</dbReference>
<comment type="miscellaneous">
    <text evidence="8">The porphobilinogen subunits are added to the dipyrromethane group.</text>
</comment>
<dbReference type="PROSITE" id="PS00533">
    <property type="entry name" value="PORPHOBILINOGEN_DEAM"/>
    <property type="match status" value="1"/>
</dbReference>
<proteinExistence type="inferred from homology"/>
<dbReference type="InterPro" id="IPR022418">
    <property type="entry name" value="Porphobilinogen_deaminase_C"/>
</dbReference>
<evidence type="ECO:0000313" key="12">
    <source>
        <dbReference type="Proteomes" id="UP000575241"/>
    </source>
</evidence>
<comment type="caution">
    <text evidence="11">The sequence shown here is derived from an EMBL/GenBank/DDBJ whole genome shotgun (WGS) entry which is preliminary data.</text>
</comment>
<dbReference type="SUPFAM" id="SSF54782">
    <property type="entry name" value="Porphobilinogen deaminase (hydroxymethylbilane synthase), C-terminal domain"/>
    <property type="match status" value="1"/>
</dbReference>
<comment type="similarity">
    <text evidence="3 8">Belongs to the HMBS family.</text>
</comment>
<dbReference type="PIRSF" id="PIRSF001438">
    <property type="entry name" value="4pyrrol_synth_OHMeBilane_synth"/>
    <property type="match status" value="1"/>
</dbReference>
<evidence type="ECO:0000256" key="7">
    <source>
        <dbReference type="ARBA" id="ARBA00048169"/>
    </source>
</evidence>
<dbReference type="HAMAP" id="MF_00260">
    <property type="entry name" value="Porphobil_deam"/>
    <property type="match status" value="1"/>
</dbReference>
<protein>
    <recommendedName>
        <fullName evidence="8">Porphobilinogen deaminase</fullName>
        <shortName evidence="8">PBG</shortName>
        <ecNumber evidence="8">2.5.1.61</ecNumber>
    </recommendedName>
    <alternativeName>
        <fullName evidence="8">Hydroxymethylbilane synthase</fullName>
        <shortName evidence="8">HMBS</shortName>
    </alternativeName>
    <alternativeName>
        <fullName evidence="8">Pre-uroporphyrinogen synthase</fullName>
    </alternativeName>
</protein>
<dbReference type="FunFam" id="3.40.190.10:FF:000005">
    <property type="entry name" value="Porphobilinogen deaminase"/>
    <property type="match status" value="1"/>
</dbReference>
<evidence type="ECO:0000256" key="2">
    <source>
        <dbReference type="ARBA" id="ARBA00004735"/>
    </source>
</evidence>
<feature type="domain" description="Porphobilinogen deaminase N-terminal" evidence="9">
    <location>
        <begin position="5"/>
        <end position="210"/>
    </location>
</feature>
<reference evidence="11 12" key="1">
    <citation type="submission" date="2020-08" db="EMBL/GenBank/DDBJ databases">
        <title>Functional genomics of gut bacteria from endangered species of beetles.</title>
        <authorList>
            <person name="Carlos-Shanley C."/>
        </authorList>
    </citation>
    <scope>NUCLEOTIDE SEQUENCE [LARGE SCALE GENOMIC DNA]</scope>
    <source>
        <strain evidence="11 12">S00224</strain>
    </source>
</reference>
<keyword evidence="6 8" id="KW-0627">Porphyrin biosynthesis</keyword>
<sequence length="304" mass="31837">MTVFKLGTRGSPLALAQANMVRDALMAAHGLPEGAFEIVVIKTTGDTVQDRALAEIGGKALWTKELDRALLAGEIDACVHSMKDVETFRTDMIAIAAMLPRADVRDRLVGAESIDAIPQGGVLGTSSPRRAAQVKKLRPDLRTVLFRGNVDTRLAKLAAGEADATLLAAAGLARLGRHDVGVEIPTNVMLPAPAQGAVGVEIRTDDAHARELVRAIDDAVTHGCVSAERALLAALKADCHSPVAALATIEGGILTLEAELLSEDGAAHVHGAIEGAPLDHDLPAALARDLLDRAPEAVRRLFEG</sequence>
<evidence type="ECO:0000256" key="1">
    <source>
        <dbReference type="ARBA" id="ARBA00002869"/>
    </source>
</evidence>
<gene>
    <name evidence="8" type="primary">hemC</name>
    <name evidence="11" type="ORF">HNP52_001053</name>
</gene>
<dbReference type="EC" id="2.5.1.61" evidence="8"/>
<evidence type="ECO:0000259" key="9">
    <source>
        <dbReference type="Pfam" id="PF01379"/>
    </source>
</evidence>
<dbReference type="GO" id="GO:0004418">
    <property type="term" value="F:hydroxymethylbilane synthase activity"/>
    <property type="evidence" value="ECO:0007669"/>
    <property type="project" value="UniProtKB-UniRule"/>
</dbReference>
<dbReference type="GO" id="GO:0005737">
    <property type="term" value="C:cytoplasm"/>
    <property type="evidence" value="ECO:0007669"/>
    <property type="project" value="UniProtKB-UniRule"/>
</dbReference>
<dbReference type="Gene3D" id="3.40.190.10">
    <property type="entry name" value="Periplasmic binding protein-like II"/>
    <property type="match status" value="2"/>
</dbReference>
<evidence type="ECO:0000256" key="6">
    <source>
        <dbReference type="ARBA" id="ARBA00023244"/>
    </source>
</evidence>
<dbReference type="EMBL" id="JACHLN010000001">
    <property type="protein sequence ID" value="MBB4838002.1"/>
    <property type="molecule type" value="Genomic_DNA"/>
</dbReference>
<dbReference type="Proteomes" id="UP000575241">
    <property type="component" value="Unassembled WGS sequence"/>
</dbReference>
<keyword evidence="5 8" id="KW-0808">Transferase</keyword>
<dbReference type="AlphaFoldDB" id="A0A7W7JZP9"/>
<dbReference type="Gene3D" id="3.30.160.40">
    <property type="entry name" value="Porphobilinogen deaminase, C-terminal domain"/>
    <property type="match status" value="1"/>
</dbReference>
<feature type="domain" description="Porphobilinogen deaminase C-terminal" evidence="10">
    <location>
        <begin position="224"/>
        <end position="271"/>
    </location>
</feature>
<evidence type="ECO:0000256" key="5">
    <source>
        <dbReference type="ARBA" id="ARBA00022679"/>
    </source>
</evidence>
<evidence type="ECO:0000313" key="11">
    <source>
        <dbReference type="EMBL" id="MBB4838002.1"/>
    </source>
</evidence>
<dbReference type="InterPro" id="IPR036803">
    <property type="entry name" value="Porphobilinogen_deaminase_C_sf"/>
</dbReference>
<accession>A0A7W7JZP9</accession>
<dbReference type="PANTHER" id="PTHR11557:SF0">
    <property type="entry name" value="PORPHOBILINOGEN DEAMINASE"/>
    <property type="match status" value="1"/>
</dbReference>
<dbReference type="Pfam" id="PF01379">
    <property type="entry name" value="Porphobil_deam"/>
    <property type="match status" value="1"/>
</dbReference>